<evidence type="ECO:0000256" key="5">
    <source>
        <dbReference type="ARBA" id="ARBA00022473"/>
    </source>
</evidence>
<evidence type="ECO:0000313" key="16">
    <source>
        <dbReference type="Proteomes" id="UP000050525"/>
    </source>
</evidence>
<evidence type="ECO:0000256" key="13">
    <source>
        <dbReference type="SAM" id="MobiDB-lite"/>
    </source>
</evidence>
<keyword evidence="6" id="KW-0808">Transferase</keyword>
<comment type="similarity">
    <text evidence="3">Belongs to the Arkadia family.</text>
</comment>
<feature type="region of interest" description="Disordered" evidence="13">
    <location>
        <begin position="212"/>
        <end position="382"/>
    </location>
</feature>
<dbReference type="PROSITE" id="PS50089">
    <property type="entry name" value="ZF_RING_2"/>
    <property type="match status" value="1"/>
</dbReference>
<feature type="region of interest" description="Disordered" evidence="13">
    <location>
        <begin position="52"/>
        <end position="173"/>
    </location>
</feature>
<keyword evidence="7" id="KW-0479">Metal-binding</keyword>
<keyword evidence="5" id="KW-0217">Developmental protein</keyword>
<dbReference type="Proteomes" id="UP000050525">
    <property type="component" value="Unassembled WGS sequence"/>
</dbReference>
<protein>
    <recommendedName>
        <fullName evidence="4">RING-type E3 ubiquitin transferase</fullName>
        <ecNumber evidence="4">2.3.2.27</ecNumber>
    </recommendedName>
</protein>
<comment type="subcellular location">
    <subcellularLocation>
        <location evidence="2">Nucleus</location>
        <location evidence="2">PML body</location>
    </subcellularLocation>
</comment>
<evidence type="ECO:0000256" key="7">
    <source>
        <dbReference type="ARBA" id="ARBA00022723"/>
    </source>
</evidence>
<comment type="catalytic activity">
    <reaction evidence="1">
        <text>S-ubiquitinyl-[E2 ubiquitin-conjugating enzyme]-L-cysteine + [acceptor protein]-L-lysine = [E2 ubiquitin-conjugating enzyme]-L-cysteine + N(6)-ubiquitinyl-[acceptor protein]-L-lysine.</text>
        <dbReference type="EC" id="2.3.2.27"/>
    </reaction>
</comment>
<feature type="compositionally biased region" description="Low complexity" evidence="13">
    <location>
        <begin position="114"/>
        <end position="126"/>
    </location>
</feature>
<feature type="compositionally biased region" description="Basic and acidic residues" evidence="13">
    <location>
        <begin position="55"/>
        <end position="71"/>
    </location>
</feature>
<dbReference type="CDD" id="cd16681">
    <property type="entry name" value="RING-H2_RNF111"/>
    <property type="match status" value="1"/>
</dbReference>
<dbReference type="InterPro" id="IPR051073">
    <property type="entry name" value="ZNRF3_Arkadia_E3_ligases"/>
</dbReference>
<proteinExistence type="inferred from homology"/>
<dbReference type="GO" id="GO:0008270">
    <property type="term" value="F:zinc ion binding"/>
    <property type="evidence" value="ECO:0007669"/>
    <property type="project" value="UniProtKB-KW"/>
</dbReference>
<keyword evidence="11" id="KW-0539">Nucleus</keyword>
<feature type="compositionally biased region" description="Low complexity" evidence="13">
    <location>
        <begin position="367"/>
        <end position="377"/>
    </location>
</feature>
<dbReference type="InterPro" id="IPR029306">
    <property type="entry name" value="RNF111_N"/>
</dbReference>
<dbReference type="Pfam" id="PF13639">
    <property type="entry name" value="zf-RING_2"/>
    <property type="match status" value="1"/>
</dbReference>
<feature type="compositionally biased region" description="Polar residues" evidence="13">
    <location>
        <begin position="158"/>
        <end position="168"/>
    </location>
</feature>
<evidence type="ECO:0000256" key="4">
    <source>
        <dbReference type="ARBA" id="ARBA00012483"/>
    </source>
</evidence>
<evidence type="ECO:0000313" key="15">
    <source>
        <dbReference type="EMBL" id="KYO21425.1"/>
    </source>
</evidence>
<dbReference type="GO" id="GO:0016605">
    <property type="term" value="C:PML body"/>
    <property type="evidence" value="ECO:0007669"/>
    <property type="project" value="UniProtKB-SubCell"/>
</dbReference>
<evidence type="ECO:0000256" key="6">
    <source>
        <dbReference type="ARBA" id="ARBA00022679"/>
    </source>
</evidence>
<gene>
    <name evidence="15" type="primary">RNF111-1</name>
    <name evidence="15" type="ORF">Y1Q_0001639</name>
</gene>
<feature type="compositionally biased region" description="Polar residues" evidence="13">
    <location>
        <begin position="242"/>
        <end position="251"/>
    </location>
</feature>
<organism evidence="15 16">
    <name type="scientific">Alligator mississippiensis</name>
    <name type="common">American alligator</name>
    <dbReference type="NCBI Taxonomy" id="8496"/>
    <lineage>
        <taxon>Eukaryota</taxon>
        <taxon>Metazoa</taxon>
        <taxon>Chordata</taxon>
        <taxon>Craniata</taxon>
        <taxon>Vertebrata</taxon>
        <taxon>Euteleostomi</taxon>
        <taxon>Archelosauria</taxon>
        <taxon>Archosauria</taxon>
        <taxon>Crocodylia</taxon>
        <taxon>Alligatoridae</taxon>
        <taxon>Alligatorinae</taxon>
        <taxon>Alligator</taxon>
    </lineage>
</organism>
<evidence type="ECO:0000256" key="9">
    <source>
        <dbReference type="ARBA" id="ARBA00022786"/>
    </source>
</evidence>
<dbReference type="EMBL" id="AKHW03006295">
    <property type="protein sequence ID" value="KYO21425.1"/>
    <property type="molecule type" value="Genomic_DNA"/>
</dbReference>
<evidence type="ECO:0000259" key="14">
    <source>
        <dbReference type="PROSITE" id="PS50089"/>
    </source>
</evidence>
<dbReference type="FunFam" id="3.30.40.10:FF:000058">
    <property type="entry name" value="E3 ubiquitin-protein ligase Arkadia isoform X4"/>
    <property type="match status" value="1"/>
</dbReference>
<dbReference type="InterPro" id="IPR013083">
    <property type="entry name" value="Znf_RING/FYVE/PHD"/>
</dbReference>
<keyword evidence="8 12" id="KW-0863">Zinc-finger</keyword>
<evidence type="ECO:0000256" key="2">
    <source>
        <dbReference type="ARBA" id="ARBA00004322"/>
    </source>
</evidence>
<feature type="compositionally biased region" description="Pro residues" evidence="13">
    <location>
        <begin position="486"/>
        <end position="496"/>
    </location>
</feature>
<keyword evidence="16" id="KW-1185">Reference proteome</keyword>
<evidence type="ECO:0000256" key="3">
    <source>
        <dbReference type="ARBA" id="ARBA00007622"/>
    </source>
</evidence>
<dbReference type="InterPro" id="IPR001841">
    <property type="entry name" value="Znf_RING"/>
</dbReference>
<evidence type="ECO:0000256" key="11">
    <source>
        <dbReference type="ARBA" id="ARBA00023242"/>
    </source>
</evidence>
<evidence type="ECO:0000256" key="1">
    <source>
        <dbReference type="ARBA" id="ARBA00000900"/>
    </source>
</evidence>
<dbReference type="EC" id="2.3.2.27" evidence="4"/>
<evidence type="ECO:0000256" key="8">
    <source>
        <dbReference type="ARBA" id="ARBA00022771"/>
    </source>
</evidence>
<feature type="compositionally biased region" description="Acidic residues" evidence="13">
    <location>
        <begin position="136"/>
        <end position="152"/>
    </location>
</feature>
<dbReference type="AlphaFoldDB" id="A0A151MA74"/>
<dbReference type="GO" id="GO:0061630">
    <property type="term" value="F:ubiquitin protein ligase activity"/>
    <property type="evidence" value="ECO:0007669"/>
    <property type="project" value="UniProtKB-EC"/>
</dbReference>
<dbReference type="Pfam" id="PF15303">
    <property type="entry name" value="RNF111_N"/>
    <property type="match status" value="1"/>
</dbReference>
<evidence type="ECO:0000256" key="10">
    <source>
        <dbReference type="ARBA" id="ARBA00022833"/>
    </source>
</evidence>
<keyword evidence="9" id="KW-0833">Ubl conjugation pathway</keyword>
<sequence length="803" mass="86696">MKSEVPSDAPKRQENLKGILLNPEPIGAAKSFPAEVEMIASKVGNEFSHLCADSQKQKDMNGNRPEQDKGIVVRKKRKSQQAGPSYAQNCGDKENQGILGLRQHLETQSEDNDSSFSDCVSSPSSSLHFGDSDTVTSDEEKETSSTEGEEDLFVSPGENHQNSATVPSGSIDEDVVVIEASSTPQVTANEEINVTSTDSEVEIVTVGESYRSRSALGHSRSHWSQSSSSHPARPQEQRNRSRVSTVIQPLRQNAAEVVDLTVDEDEPTVVPTTSARVESQVVSSTSSTSSNTSTSEPASDAASGVSNSQPSTVSEASTTLPSSSTAGTSAGDDVRRTASSTTLETGPPAMPSDTSCPVERPPPVPAPCGASSSSGASYHDQALPVDLSNNGIRSHGSGAFHGASAFDPCCPGSSSRTAIYGHQASAGPSQPITIDGYGSSMVAQPQPQPPPQASLSSCRHYMHSPYASLTRPLHHQASACPHAHGNPPPQPQPPPQVDYVIPHPVHPFHPSISTHASSHPVPPPPPTHPLANAAAPIPQHLPATHQPISHHIPATAPSAQRLHPHEMIQRMEVQRRRMMQHPTRAHERPPPHPHRMHPNYGHGHHIHVPQTMSSHPRQAPERSAWELGIEAGVTAATYPPGPLHPHLAHYHAPPRLHHLQIGALPLMVPDMAGYPHIRYISSGLDGTSFRGPFRGNFEELIHLEERLGNVNRGASQGTIERCTYPHKYKKRKLHCKQDGEEGTEEDTEEKCTICLSILEEGEDVRRLPCMHLFHQVCVDQWLITNKKCPICRVDIEAQLPSES</sequence>
<accession>A0A151MA74</accession>
<dbReference type="PANTHER" id="PTHR16200">
    <property type="entry name" value="RING ZINC FINGER"/>
    <property type="match status" value="1"/>
</dbReference>
<feature type="compositionally biased region" description="Low complexity" evidence="13">
    <location>
        <begin position="283"/>
        <end position="295"/>
    </location>
</feature>
<feature type="region of interest" description="Disordered" evidence="13">
    <location>
        <begin position="477"/>
        <end position="561"/>
    </location>
</feature>
<reference evidence="15 16" key="1">
    <citation type="journal article" date="2012" name="Genome Biol.">
        <title>Sequencing three crocodilian genomes to illuminate the evolution of archosaurs and amniotes.</title>
        <authorList>
            <person name="St John J.A."/>
            <person name="Braun E.L."/>
            <person name="Isberg S.R."/>
            <person name="Miles L.G."/>
            <person name="Chong A.Y."/>
            <person name="Gongora J."/>
            <person name="Dalzell P."/>
            <person name="Moran C."/>
            <person name="Bed'hom B."/>
            <person name="Abzhanov A."/>
            <person name="Burgess S.C."/>
            <person name="Cooksey A.M."/>
            <person name="Castoe T.A."/>
            <person name="Crawford N.G."/>
            <person name="Densmore L.D."/>
            <person name="Drew J.C."/>
            <person name="Edwards S.V."/>
            <person name="Faircloth B.C."/>
            <person name="Fujita M.K."/>
            <person name="Greenwold M.J."/>
            <person name="Hoffmann F.G."/>
            <person name="Howard J.M."/>
            <person name="Iguchi T."/>
            <person name="Janes D.E."/>
            <person name="Khan S.Y."/>
            <person name="Kohno S."/>
            <person name="de Koning A.J."/>
            <person name="Lance S.L."/>
            <person name="McCarthy F.M."/>
            <person name="McCormack J.E."/>
            <person name="Merchant M.E."/>
            <person name="Peterson D.G."/>
            <person name="Pollock D.D."/>
            <person name="Pourmand N."/>
            <person name="Raney B.J."/>
            <person name="Roessler K.A."/>
            <person name="Sanford J.R."/>
            <person name="Sawyer R.H."/>
            <person name="Schmidt C.J."/>
            <person name="Triplett E.W."/>
            <person name="Tuberville T.D."/>
            <person name="Venegas-Anaya M."/>
            <person name="Howard J.T."/>
            <person name="Jarvis E.D."/>
            <person name="Guillette L.J.Jr."/>
            <person name="Glenn T.C."/>
            <person name="Green R.E."/>
            <person name="Ray D.A."/>
        </authorList>
    </citation>
    <scope>NUCLEOTIDE SEQUENCE [LARGE SCALE GENOMIC DNA]</scope>
    <source>
        <strain evidence="15">KSC_2009_1</strain>
    </source>
</reference>
<feature type="compositionally biased region" description="Polar residues" evidence="13">
    <location>
        <begin position="304"/>
        <end position="328"/>
    </location>
</feature>
<dbReference type="SMART" id="SM00184">
    <property type="entry name" value="RING"/>
    <property type="match status" value="1"/>
</dbReference>
<feature type="compositionally biased region" description="Polar residues" evidence="13">
    <location>
        <begin position="270"/>
        <end position="282"/>
    </location>
</feature>
<evidence type="ECO:0000256" key="12">
    <source>
        <dbReference type="PROSITE-ProRule" id="PRU00175"/>
    </source>
</evidence>
<dbReference type="SUPFAM" id="SSF57850">
    <property type="entry name" value="RING/U-box"/>
    <property type="match status" value="1"/>
</dbReference>
<feature type="domain" description="RING-type" evidence="14">
    <location>
        <begin position="751"/>
        <end position="792"/>
    </location>
</feature>
<keyword evidence="10" id="KW-0862">Zinc</keyword>
<comment type="caution">
    <text evidence="15">The sequence shown here is derived from an EMBL/GenBank/DDBJ whole genome shotgun (WGS) entry which is preliminary data.</text>
</comment>
<dbReference type="Gene3D" id="3.30.40.10">
    <property type="entry name" value="Zinc/RING finger domain, C3HC4 (zinc finger)"/>
    <property type="match status" value="1"/>
</dbReference>
<name>A0A151MA74_ALLMI</name>